<sequence length="401" mass="45184">MKLVLARAGLADNGKRLTPEIIREVVETFPEVGEAPVTVGHTFADYMPAFGWVRSVWANEDYTLLFGDVDLLPPLKDFYEAGYYRKWSVGIYKRPRDGKRYLRHLAFLGAVPPAIKGLSVIRMAEGGDGEVFEFADRARFVSRAKTDWPVAERSTPWDADSAKKRLVEKGGYELLAKCCGAVEIHEGESGLPEAISRYHFPFCDVIDGRVKIVPKAVSSGLGYLHGARKVSVREDLARVVRPVFERLKKRIEKEVEMADIETLKKENAELKARLEELERKLSEAEAERAEFSDLKGELERLRAEFAEARERLKRERLSRLREAAEGKLPKEALDKLLAFADRLPGEPLEFSDGEKKEKRDPLEVLTEIFSALPKPVAEGALAMGDVKPEDDFDPAKMAQKL</sequence>
<protein>
    <submittedName>
        <fullName evidence="2">Uncharacterized protein</fullName>
    </submittedName>
</protein>
<keyword evidence="1" id="KW-0175">Coiled coil</keyword>
<dbReference type="EMBL" id="DRMH01000134">
    <property type="protein sequence ID" value="HFC98716.1"/>
    <property type="molecule type" value="Genomic_DNA"/>
</dbReference>
<dbReference type="AlphaFoldDB" id="A0A7C3CLJ8"/>
<gene>
    <name evidence="2" type="ORF">ENJ40_09740</name>
</gene>
<accession>A0A7C3CLJ8</accession>
<comment type="caution">
    <text evidence="2">The sequence shown here is derived from an EMBL/GenBank/DDBJ whole genome shotgun (WGS) entry which is preliminary data.</text>
</comment>
<organism evidence="2">
    <name type="scientific">Thermosulfurimonas dismutans</name>
    <dbReference type="NCBI Taxonomy" id="999894"/>
    <lineage>
        <taxon>Bacteria</taxon>
        <taxon>Pseudomonadati</taxon>
        <taxon>Thermodesulfobacteriota</taxon>
        <taxon>Thermodesulfobacteria</taxon>
        <taxon>Thermodesulfobacteriales</taxon>
        <taxon>Thermodesulfobacteriaceae</taxon>
        <taxon>Thermosulfurimonas</taxon>
    </lineage>
</organism>
<dbReference type="Gene3D" id="1.20.5.340">
    <property type="match status" value="1"/>
</dbReference>
<reference evidence="2" key="1">
    <citation type="journal article" date="2020" name="mSystems">
        <title>Genome- and Community-Level Interaction Insights into Carbon Utilization and Element Cycling Functions of Hydrothermarchaeota in Hydrothermal Sediment.</title>
        <authorList>
            <person name="Zhou Z."/>
            <person name="Liu Y."/>
            <person name="Xu W."/>
            <person name="Pan J."/>
            <person name="Luo Z.H."/>
            <person name="Li M."/>
        </authorList>
    </citation>
    <scope>NUCLEOTIDE SEQUENCE [LARGE SCALE GENOMIC DNA]</scope>
    <source>
        <strain evidence="2">HyVt-483</strain>
    </source>
</reference>
<evidence type="ECO:0000313" key="2">
    <source>
        <dbReference type="EMBL" id="HFC98716.1"/>
    </source>
</evidence>
<proteinExistence type="predicted"/>
<dbReference type="Proteomes" id="UP000886043">
    <property type="component" value="Unassembled WGS sequence"/>
</dbReference>
<name>A0A7C3CLJ8_9BACT</name>
<evidence type="ECO:0000256" key="1">
    <source>
        <dbReference type="SAM" id="Coils"/>
    </source>
</evidence>
<feature type="coiled-coil region" evidence="1">
    <location>
        <begin position="253"/>
        <end position="318"/>
    </location>
</feature>